<proteinExistence type="predicted"/>
<gene>
    <name evidence="6" type="ORF">Cci01nite_37570</name>
</gene>
<feature type="domain" description="HTH tetR-type" evidence="5">
    <location>
        <begin position="6"/>
        <end position="66"/>
    </location>
</feature>
<evidence type="ECO:0000259" key="5">
    <source>
        <dbReference type="PROSITE" id="PS50977"/>
    </source>
</evidence>
<keyword evidence="7" id="KW-1185">Reference proteome</keyword>
<sequence>MARPRKFDEAEVLRAAREQFWTGGYAATSLDDLTAATGLGRGSLYGAFGDKHSLFLRAFDGYCTDAVAGVEADLTGPGRAYDRLVAYLRTAAASADGGRGCLLAKSTAELAGDDAAVAERARATFLRLHELLTDTVATAQREGDLDPAADPAKLAAVVLAALRGMESVGKAGVGPDLLRAIADQTIALLPRP</sequence>
<dbReference type="AlphaFoldDB" id="A0A8J3KGV6"/>
<keyword evidence="1" id="KW-0805">Transcription regulation</keyword>
<dbReference type="InterPro" id="IPR036271">
    <property type="entry name" value="Tet_transcr_reg_TetR-rel_C_sf"/>
</dbReference>
<dbReference type="InterPro" id="IPR011075">
    <property type="entry name" value="TetR_C"/>
</dbReference>
<reference evidence="6 7" key="1">
    <citation type="submission" date="2021-01" db="EMBL/GenBank/DDBJ databases">
        <title>Whole genome shotgun sequence of Catellatospora citrea NBRC 14495.</title>
        <authorList>
            <person name="Komaki H."/>
            <person name="Tamura T."/>
        </authorList>
    </citation>
    <scope>NUCLEOTIDE SEQUENCE [LARGE SCALE GENOMIC DNA]</scope>
    <source>
        <strain evidence="6 7">NBRC 14495</strain>
    </source>
</reference>
<evidence type="ECO:0000313" key="6">
    <source>
        <dbReference type="EMBL" id="GIF98663.1"/>
    </source>
</evidence>
<dbReference type="Pfam" id="PF16925">
    <property type="entry name" value="TetR_C_13"/>
    <property type="match status" value="1"/>
</dbReference>
<dbReference type="PROSITE" id="PS01081">
    <property type="entry name" value="HTH_TETR_1"/>
    <property type="match status" value="1"/>
</dbReference>
<name>A0A8J3KGV6_9ACTN</name>
<dbReference type="InterPro" id="IPR001647">
    <property type="entry name" value="HTH_TetR"/>
</dbReference>
<dbReference type="SUPFAM" id="SSF46689">
    <property type="entry name" value="Homeodomain-like"/>
    <property type="match status" value="1"/>
</dbReference>
<dbReference type="PROSITE" id="PS50977">
    <property type="entry name" value="HTH_TETR_2"/>
    <property type="match status" value="1"/>
</dbReference>
<accession>A0A8J3KGV6</accession>
<dbReference type="Gene3D" id="1.10.357.10">
    <property type="entry name" value="Tetracycline Repressor, domain 2"/>
    <property type="match status" value="1"/>
</dbReference>
<dbReference type="InterPro" id="IPR023772">
    <property type="entry name" value="DNA-bd_HTH_TetR-type_CS"/>
</dbReference>
<evidence type="ECO:0000256" key="3">
    <source>
        <dbReference type="ARBA" id="ARBA00023163"/>
    </source>
</evidence>
<dbReference type="Pfam" id="PF00440">
    <property type="entry name" value="TetR_N"/>
    <property type="match status" value="1"/>
</dbReference>
<evidence type="ECO:0000313" key="7">
    <source>
        <dbReference type="Proteomes" id="UP000659904"/>
    </source>
</evidence>
<keyword evidence="3" id="KW-0804">Transcription</keyword>
<organism evidence="6 7">
    <name type="scientific">Catellatospora citrea</name>
    <dbReference type="NCBI Taxonomy" id="53366"/>
    <lineage>
        <taxon>Bacteria</taxon>
        <taxon>Bacillati</taxon>
        <taxon>Actinomycetota</taxon>
        <taxon>Actinomycetes</taxon>
        <taxon>Micromonosporales</taxon>
        <taxon>Micromonosporaceae</taxon>
        <taxon>Catellatospora</taxon>
    </lineage>
</organism>
<evidence type="ECO:0000256" key="2">
    <source>
        <dbReference type="ARBA" id="ARBA00023125"/>
    </source>
</evidence>
<keyword evidence="2 4" id="KW-0238">DNA-binding</keyword>
<dbReference type="Proteomes" id="UP000659904">
    <property type="component" value="Unassembled WGS sequence"/>
</dbReference>
<evidence type="ECO:0000256" key="1">
    <source>
        <dbReference type="ARBA" id="ARBA00023015"/>
    </source>
</evidence>
<dbReference type="EMBL" id="BONH01000016">
    <property type="protein sequence ID" value="GIF98663.1"/>
    <property type="molecule type" value="Genomic_DNA"/>
</dbReference>
<dbReference type="PANTHER" id="PTHR47506:SF1">
    <property type="entry name" value="HTH-TYPE TRANSCRIPTIONAL REGULATOR YJDC"/>
    <property type="match status" value="1"/>
</dbReference>
<dbReference type="RefSeq" id="WP_120315741.1">
    <property type="nucleotide sequence ID" value="NZ_BONH01000016.1"/>
</dbReference>
<dbReference type="SUPFAM" id="SSF48498">
    <property type="entry name" value="Tetracyclin repressor-like, C-terminal domain"/>
    <property type="match status" value="1"/>
</dbReference>
<protein>
    <submittedName>
        <fullName evidence="6">TetR family transcriptional regulator</fullName>
    </submittedName>
</protein>
<comment type="caution">
    <text evidence="6">The sequence shown here is derived from an EMBL/GenBank/DDBJ whole genome shotgun (WGS) entry which is preliminary data.</text>
</comment>
<evidence type="ECO:0000256" key="4">
    <source>
        <dbReference type="PROSITE-ProRule" id="PRU00335"/>
    </source>
</evidence>
<feature type="DNA-binding region" description="H-T-H motif" evidence="4">
    <location>
        <begin position="29"/>
        <end position="48"/>
    </location>
</feature>
<dbReference type="GO" id="GO:0003677">
    <property type="term" value="F:DNA binding"/>
    <property type="evidence" value="ECO:0007669"/>
    <property type="project" value="UniProtKB-UniRule"/>
</dbReference>
<dbReference type="Gene3D" id="1.10.10.60">
    <property type="entry name" value="Homeodomain-like"/>
    <property type="match status" value="1"/>
</dbReference>
<dbReference type="PANTHER" id="PTHR47506">
    <property type="entry name" value="TRANSCRIPTIONAL REGULATORY PROTEIN"/>
    <property type="match status" value="1"/>
</dbReference>
<dbReference type="InterPro" id="IPR009057">
    <property type="entry name" value="Homeodomain-like_sf"/>
</dbReference>